<sequence>MNALRRMLMPGPEGCPKGLASLEVRTQAVRANHDTCPLYPQREDRAAGTAISSDPHDTSSRSLWLPVRRGGKRRPQRCLSVKDTESDITVTSFCKQAFLHCRLAEESHTPPPAPRGVDTWRSPSTAANAGAQRRRFPTGVRAPGPGAGAGTRAECTCQPPLFLSSSLPFRTLALKARWSAVLQGVPPAGLPCVFFIILLKLPVF</sequence>
<name>A0A9W3EK95_CAMBA</name>
<protein>
    <submittedName>
        <fullName evidence="2">Uncharacterized protein LOC105066271 isoform X5</fullName>
    </submittedName>
</protein>
<accession>A0A9W3EK95</accession>
<evidence type="ECO:0000256" key="1">
    <source>
        <dbReference type="SAM" id="MobiDB-lite"/>
    </source>
</evidence>
<organism evidence="2">
    <name type="scientific">Camelus bactrianus</name>
    <name type="common">Bactrian camel</name>
    <dbReference type="NCBI Taxonomy" id="9837"/>
    <lineage>
        <taxon>Eukaryota</taxon>
        <taxon>Metazoa</taxon>
        <taxon>Chordata</taxon>
        <taxon>Craniata</taxon>
        <taxon>Vertebrata</taxon>
        <taxon>Euteleostomi</taxon>
        <taxon>Mammalia</taxon>
        <taxon>Eutheria</taxon>
        <taxon>Laurasiatheria</taxon>
        <taxon>Artiodactyla</taxon>
        <taxon>Tylopoda</taxon>
        <taxon>Camelidae</taxon>
        <taxon>Camelus</taxon>
    </lineage>
</organism>
<feature type="region of interest" description="Disordered" evidence="1">
    <location>
        <begin position="35"/>
        <end position="69"/>
    </location>
</feature>
<dbReference type="AlphaFoldDB" id="A0A9W3EK95"/>
<feature type="region of interest" description="Disordered" evidence="1">
    <location>
        <begin position="126"/>
        <end position="147"/>
    </location>
</feature>
<evidence type="ECO:0000313" key="2">
    <source>
        <dbReference type="RefSeq" id="XP_010949876.1"/>
    </source>
</evidence>
<proteinExistence type="predicted"/>
<dbReference type="KEGG" id="cbai:105066271"/>
<reference evidence="2" key="1">
    <citation type="submission" date="2025-08" db="UniProtKB">
        <authorList>
            <consortium name="RefSeq"/>
        </authorList>
    </citation>
    <scope>IDENTIFICATION</scope>
    <source>
        <tissue evidence="2">Blood</tissue>
    </source>
</reference>
<dbReference type="RefSeq" id="XP_010949876.1">
    <property type="nucleotide sequence ID" value="XM_010951574.2"/>
</dbReference>
<gene>
    <name evidence="2" type="primary">LOC105066271</name>
</gene>